<dbReference type="AlphaFoldDB" id="A0AAX2GZB5"/>
<gene>
    <name evidence="1" type="ORF">SAMEA44541418_00918</name>
</gene>
<accession>A0AAX2GZB5</accession>
<evidence type="ECO:0000313" key="1">
    <source>
        <dbReference type="EMBL" id="SNV07655.1"/>
    </source>
</evidence>
<reference evidence="1 2" key="1">
    <citation type="submission" date="2017-06" db="EMBL/GenBank/DDBJ databases">
        <authorList>
            <consortium name="Pathogen Informatics"/>
        </authorList>
    </citation>
    <scope>NUCLEOTIDE SEQUENCE [LARGE SCALE GENOMIC DNA]</scope>
    <source>
        <strain evidence="1 2">NCTC12947</strain>
    </source>
</reference>
<protein>
    <submittedName>
        <fullName evidence="1">Uncharacterized protein</fullName>
    </submittedName>
</protein>
<proteinExistence type="predicted"/>
<name>A0AAX2GZB5_9FLAO</name>
<dbReference type="Proteomes" id="UP000215539">
    <property type="component" value="Chromosome 1"/>
</dbReference>
<dbReference type="EMBL" id="LT906449">
    <property type="protein sequence ID" value="SNV07655.1"/>
    <property type="molecule type" value="Genomic_DNA"/>
</dbReference>
<sequence>MACYKNSVVRVNITNYGKGLTIVLYWDMVFIKEKDVLLVKKPFFDNLIFTEATS</sequence>
<evidence type="ECO:0000313" key="2">
    <source>
        <dbReference type="Proteomes" id="UP000215539"/>
    </source>
</evidence>
<organism evidence="1 2">
    <name type="scientific">Capnocytophaga haemolytica</name>
    <dbReference type="NCBI Taxonomy" id="45243"/>
    <lineage>
        <taxon>Bacteria</taxon>
        <taxon>Pseudomonadati</taxon>
        <taxon>Bacteroidota</taxon>
        <taxon>Flavobacteriia</taxon>
        <taxon>Flavobacteriales</taxon>
        <taxon>Flavobacteriaceae</taxon>
        <taxon>Capnocytophaga</taxon>
    </lineage>
</organism>